<gene>
    <name evidence="1" type="ORF">FEE95_00315</name>
</gene>
<reference evidence="1 2" key="1">
    <citation type="submission" date="2019-05" db="EMBL/GenBank/DDBJ databases">
        <authorList>
            <person name="Zhang J.-Y."/>
            <person name="Feg X."/>
            <person name="Du Z.-J."/>
        </authorList>
    </citation>
    <scope>NUCLEOTIDE SEQUENCE [LARGE SCALE GENOMIC DNA]</scope>
    <source>
        <strain evidence="1 2">RZ26</strain>
    </source>
</reference>
<evidence type="ECO:0000313" key="2">
    <source>
        <dbReference type="Proteomes" id="UP000310314"/>
    </source>
</evidence>
<dbReference type="RefSeq" id="WP_138655843.1">
    <property type="nucleotide sequence ID" value="NZ_VATY01000001.1"/>
</dbReference>
<sequence>MKNSEYTAYEEIISIYFIDKTWTTSGKINGQYYSNFDEIVTGINLKEVPNKNYGFINYVKLLCLGRVKIKK</sequence>
<proteinExistence type="predicted"/>
<comment type="caution">
    <text evidence="1">The sequence shown here is derived from an EMBL/GenBank/DDBJ whole genome shotgun (WGS) entry which is preliminary data.</text>
</comment>
<organism evidence="1 2">
    <name type="scientific">Maribacter algarum</name>
    <name type="common">ex Zhang et al. 2020</name>
    <dbReference type="NCBI Taxonomy" id="2578118"/>
    <lineage>
        <taxon>Bacteria</taxon>
        <taxon>Pseudomonadati</taxon>
        <taxon>Bacteroidota</taxon>
        <taxon>Flavobacteriia</taxon>
        <taxon>Flavobacteriales</taxon>
        <taxon>Flavobacteriaceae</taxon>
        <taxon>Maribacter</taxon>
    </lineage>
</organism>
<protein>
    <submittedName>
        <fullName evidence="1">Uncharacterized protein</fullName>
    </submittedName>
</protein>
<dbReference type="Proteomes" id="UP000310314">
    <property type="component" value="Unassembled WGS sequence"/>
</dbReference>
<evidence type="ECO:0000313" key="1">
    <source>
        <dbReference type="EMBL" id="TMM57911.1"/>
    </source>
</evidence>
<keyword evidence="2" id="KW-1185">Reference proteome</keyword>
<dbReference type="AlphaFoldDB" id="A0A5S3PSF6"/>
<name>A0A5S3PSF6_9FLAO</name>
<dbReference type="OrthoDB" id="1272237at2"/>
<dbReference type="EMBL" id="VATY01000001">
    <property type="protein sequence ID" value="TMM57911.1"/>
    <property type="molecule type" value="Genomic_DNA"/>
</dbReference>
<accession>A0A5S3PSF6</accession>